<dbReference type="EC" id="1.2.1.16" evidence="4"/>
<comment type="caution">
    <text evidence="4">The sequence shown here is derived from an EMBL/GenBank/DDBJ whole genome shotgun (WGS) entry which is preliminary data.</text>
</comment>
<dbReference type="Gene3D" id="3.40.605.10">
    <property type="entry name" value="Aldehyde Dehydrogenase, Chain A, domain 1"/>
    <property type="match status" value="1"/>
</dbReference>
<dbReference type="EMBL" id="JACHKA010000001">
    <property type="protein sequence ID" value="MBB5987533.1"/>
    <property type="molecule type" value="Genomic_DNA"/>
</dbReference>
<dbReference type="EC" id="1.2.1.20" evidence="4"/>
<gene>
    <name evidence="4" type="ORF">HNP60_003507</name>
</gene>
<dbReference type="Gene3D" id="3.40.309.10">
    <property type="entry name" value="Aldehyde Dehydrogenase, Chain A, domain 2"/>
    <property type="match status" value="1"/>
</dbReference>
<name>A0ABR6NLZ0_9SPHN</name>
<dbReference type="EC" id="1.2.1.79" evidence="4"/>
<dbReference type="RefSeq" id="WP_184156120.1">
    <property type="nucleotide sequence ID" value="NZ_JACHKA010000001.1"/>
</dbReference>
<organism evidence="4 5">
    <name type="scientific">Sphingobium lignivorans</name>
    <dbReference type="NCBI Taxonomy" id="2735886"/>
    <lineage>
        <taxon>Bacteria</taxon>
        <taxon>Pseudomonadati</taxon>
        <taxon>Pseudomonadota</taxon>
        <taxon>Alphaproteobacteria</taxon>
        <taxon>Sphingomonadales</taxon>
        <taxon>Sphingomonadaceae</taxon>
        <taxon>Sphingobium</taxon>
    </lineage>
</organism>
<dbReference type="GO" id="GO:0036243">
    <property type="term" value="F:succinate-semialdehyde dehydrogenase (NADP+) activity"/>
    <property type="evidence" value="ECO:0007669"/>
    <property type="project" value="UniProtKB-EC"/>
</dbReference>
<dbReference type="PANTHER" id="PTHR43353">
    <property type="entry name" value="SUCCINATE-SEMIALDEHYDE DEHYDROGENASE, MITOCHONDRIAL"/>
    <property type="match status" value="1"/>
</dbReference>
<dbReference type="InterPro" id="IPR015590">
    <property type="entry name" value="Aldehyde_DH_dom"/>
</dbReference>
<sequence length="479" mass="50629">MYTDSQLFIDGEWRAGADGLVLPVVNPADGLRIGSVAKAERADLDRAADAAMRGFALWRDTPAHSRAETLRSAAVILRRDAEMSARLMSLEQGKPVAEALGEVLRGAEFIDWMAGEAQRAYGRVIPARGAGVLQLVTREPVGPVAAFTPWNFPINQAVRKIAGALAAGCSIIIKGPEETPASCAALVRAFEEAGTPAGVINLVFGTPAEISEYLIPHPAIRKVSFTGSTVVGKHLAALAGLHMKPVTMELGGHAPVIVCADADIPAAAQALAAFKTRTSGQSCISPTRLLIEAPVYGRFVDALLAAFEGVKMGDGGDPATTMGPMANPRRVDALEALVEDALAKGARLHIGGKRRGEAGNFFPPTVLAEAPVTSRIMNEEPFGPLLTVQPFETLESAITEANRLPYGLAAYVFTGSPAKARHLYSRIECGMLSVNHFGLGSAETPFGGVRDSGFGVEGGAEAIEPYLQTRFYTSLERFE</sequence>
<feature type="domain" description="Aldehyde dehydrogenase" evidence="3">
    <location>
        <begin position="13"/>
        <end position="470"/>
    </location>
</feature>
<protein>
    <submittedName>
        <fullName evidence="4">Succinate-semialdehyde dehydrogenase/glutarate-semialdehyde dehydrogenase</fullName>
        <ecNumber evidence="4">1.2.1.16</ecNumber>
        <ecNumber evidence="4">1.2.1.20</ecNumber>
        <ecNumber evidence="4">1.2.1.79</ecNumber>
    </submittedName>
</protein>
<dbReference type="PANTHER" id="PTHR43353:SF5">
    <property type="entry name" value="SUCCINATE-SEMIALDEHYDE DEHYDROGENASE, MITOCHONDRIAL"/>
    <property type="match status" value="1"/>
</dbReference>
<evidence type="ECO:0000259" key="3">
    <source>
        <dbReference type="Pfam" id="PF00171"/>
    </source>
</evidence>
<dbReference type="InterPro" id="IPR050740">
    <property type="entry name" value="Aldehyde_DH_Superfamily"/>
</dbReference>
<evidence type="ECO:0000256" key="2">
    <source>
        <dbReference type="ARBA" id="ARBA00023002"/>
    </source>
</evidence>
<evidence type="ECO:0000313" key="5">
    <source>
        <dbReference type="Proteomes" id="UP001138540"/>
    </source>
</evidence>
<dbReference type="Pfam" id="PF00171">
    <property type="entry name" value="Aldedh"/>
    <property type="match status" value="1"/>
</dbReference>
<dbReference type="Proteomes" id="UP001138540">
    <property type="component" value="Unassembled WGS sequence"/>
</dbReference>
<evidence type="ECO:0000256" key="1">
    <source>
        <dbReference type="ARBA" id="ARBA00009986"/>
    </source>
</evidence>
<keyword evidence="2 4" id="KW-0560">Oxidoreductase</keyword>
<dbReference type="InterPro" id="IPR016163">
    <property type="entry name" value="Ald_DH_C"/>
</dbReference>
<evidence type="ECO:0000313" key="4">
    <source>
        <dbReference type="EMBL" id="MBB5987533.1"/>
    </source>
</evidence>
<dbReference type="InterPro" id="IPR016162">
    <property type="entry name" value="Ald_DH_N"/>
</dbReference>
<dbReference type="GO" id="GO:0102810">
    <property type="term" value="F:glutarate-semialdehyde dehydrogenase (NADP+) activity"/>
    <property type="evidence" value="ECO:0007669"/>
    <property type="project" value="UniProtKB-EC"/>
</dbReference>
<proteinExistence type="inferred from homology"/>
<reference evidence="4 5" key="1">
    <citation type="submission" date="2020-08" db="EMBL/GenBank/DDBJ databases">
        <title>Exploring microbial biodiversity for novel pathways involved in the catabolism of aromatic compounds derived from lignin.</title>
        <authorList>
            <person name="Elkins J."/>
        </authorList>
    </citation>
    <scope>NUCLEOTIDE SEQUENCE [LARGE SCALE GENOMIC DNA]</scope>
    <source>
        <strain evidence="4 5">B1D3A</strain>
    </source>
</reference>
<keyword evidence="5" id="KW-1185">Reference proteome</keyword>
<accession>A0ABR6NLZ0</accession>
<comment type="similarity">
    <text evidence="1">Belongs to the aldehyde dehydrogenase family.</text>
</comment>
<dbReference type="SUPFAM" id="SSF53720">
    <property type="entry name" value="ALDH-like"/>
    <property type="match status" value="1"/>
</dbReference>
<dbReference type="CDD" id="cd07103">
    <property type="entry name" value="ALDH_F5_SSADH_GabD"/>
    <property type="match status" value="1"/>
</dbReference>
<dbReference type="InterPro" id="IPR016161">
    <property type="entry name" value="Ald_DH/histidinol_DH"/>
</dbReference>